<dbReference type="SUPFAM" id="SSF54631">
    <property type="entry name" value="CBS-domain pair"/>
    <property type="match status" value="2"/>
</dbReference>
<feature type="domain" description="CBS" evidence="4">
    <location>
        <begin position="200"/>
        <end position="256"/>
    </location>
</feature>
<dbReference type="PANTHER" id="PTHR13780">
    <property type="entry name" value="AMP-ACTIVATED PROTEIN KINASE, GAMMA REGULATORY SUBUNIT"/>
    <property type="match status" value="1"/>
</dbReference>
<dbReference type="PROSITE" id="PS51371">
    <property type="entry name" value="CBS"/>
    <property type="match status" value="2"/>
</dbReference>
<keyword evidence="1" id="KW-0677">Repeat</keyword>
<evidence type="ECO:0000313" key="5">
    <source>
        <dbReference type="EMBL" id="CAD8736370.1"/>
    </source>
</evidence>
<dbReference type="Pfam" id="PF00571">
    <property type="entry name" value="CBS"/>
    <property type="match status" value="3"/>
</dbReference>
<dbReference type="PANTHER" id="PTHR13780:SF36">
    <property type="entry name" value="CBS DOMAIN-CONTAINING PROTEIN"/>
    <property type="match status" value="1"/>
</dbReference>
<feature type="domain" description="CBS" evidence="4">
    <location>
        <begin position="281"/>
        <end position="346"/>
    </location>
</feature>
<evidence type="ECO:0000256" key="3">
    <source>
        <dbReference type="PROSITE-ProRule" id="PRU00703"/>
    </source>
</evidence>
<dbReference type="InterPro" id="IPR046342">
    <property type="entry name" value="CBS_dom_sf"/>
</dbReference>
<accession>A0A6U2B8Y5</accession>
<organism evidence="6">
    <name type="scientific">Hemiselmis andersenii</name>
    <name type="common">Cryptophyte alga</name>
    <dbReference type="NCBI Taxonomy" id="464988"/>
    <lineage>
        <taxon>Eukaryota</taxon>
        <taxon>Cryptophyceae</taxon>
        <taxon>Cryptomonadales</taxon>
        <taxon>Hemiselmidaceae</taxon>
        <taxon>Hemiselmis</taxon>
    </lineage>
</organism>
<dbReference type="EMBL" id="HBFX01029044">
    <property type="protein sequence ID" value="CAD8965671.1"/>
    <property type="molecule type" value="Transcribed_RNA"/>
</dbReference>
<dbReference type="Gene3D" id="3.10.580.10">
    <property type="entry name" value="CBS-domain"/>
    <property type="match status" value="2"/>
</dbReference>
<evidence type="ECO:0000256" key="1">
    <source>
        <dbReference type="ARBA" id="ARBA00022737"/>
    </source>
</evidence>
<dbReference type="EMBL" id="HBFK01004795">
    <property type="protein sequence ID" value="CAD8736370.1"/>
    <property type="molecule type" value="Transcribed_RNA"/>
</dbReference>
<dbReference type="InterPro" id="IPR000644">
    <property type="entry name" value="CBS_dom"/>
</dbReference>
<dbReference type="AlphaFoldDB" id="A0A6U2B8Y5"/>
<proteinExistence type="predicted"/>
<name>A0A6U2B8Y5_HEMAN</name>
<sequence>MGKEDPVPRKPSMVDFVPGTKTDGTFLGHLTCADIPRENETPMTLESDLTPTLAFRKLAESWVRASPVRRAGTDEIIGTLDLQDACRYLVDLHKAAAANKQTQSRKRRLSWIAEHPQVKAATDAGKGNIEELAMKRPFRTFKPSEPLAKVAEALGAGSHIVGIVDEETGGLLHIVTQGVLIRLLAPLLKKLTTIPVKSLMKSPVISVKSEDTASTAFEVISSKNISGLAVLDEDGGVVDNCSITDVKMLISAQDDTSSEVSLVQRIEDFLKYHRTIQASKMGKAKLPVAKCGKGDKLYQAVAKLVRTGYHHIWVVDEGIKAPLGVLSLTDIFKVLPSLDIEGSNANLKNSKSCSIL</sequence>
<protein>
    <recommendedName>
        <fullName evidence="4">CBS domain-containing protein</fullName>
    </recommendedName>
</protein>
<evidence type="ECO:0000313" key="6">
    <source>
        <dbReference type="EMBL" id="CAD8965671.1"/>
    </source>
</evidence>
<reference evidence="6" key="1">
    <citation type="submission" date="2021-01" db="EMBL/GenBank/DDBJ databases">
        <authorList>
            <person name="Corre E."/>
            <person name="Pelletier E."/>
            <person name="Niang G."/>
            <person name="Scheremetjew M."/>
            <person name="Finn R."/>
            <person name="Kale V."/>
            <person name="Holt S."/>
            <person name="Cochrane G."/>
            <person name="Meng A."/>
            <person name="Brown T."/>
            <person name="Cohen L."/>
        </authorList>
    </citation>
    <scope>NUCLEOTIDE SEQUENCE</scope>
    <source>
        <strain evidence="5">CCMP441</strain>
        <strain evidence="6">CCMP644</strain>
    </source>
</reference>
<dbReference type="CDD" id="cd02205">
    <property type="entry name" value="CBS_pair_SF"/>
    <property type="match status" value="1"/>
</dbReference>
<keyword evidence="2 3" id="KW-0129">CBS domain</keyword>
<dbReference type="InterPro" id="IPR050511">
    <property type="entry name" value="AMPK_gamma/SDS23_families"/>
</dbReference>
<dbReference type="SMART" id="SM00116">
    <property type="entry name" value="CBS"/>
    <property type="match status" value="3"/>
</dbReference>
<evidence type="ECO:0000259" key="4">
    <source>
        <dbReference type="PROSITE" id="PS51371"/>
    </source>
</evidence>
<evidence type="ECO:0000256" key="2">
    <source>
        <dbReference type="ARBA" id="ARBA00023122"/>
    </source>
</evidence>
<gene>
    <name evidence="6" type="ORF">HAND00432_LOCUS17517</name>
    <name evidence="5" type="ORF">HAND1043_LOCUS2862</name>
</gene>